<evidence type="ECO:0000313" key="2">
    <source>
        <dbReference type="Proteomes" id="UP001303046"/>
    </source>
</evidence>
<sequence>MADCGALLAYCRQLDSPETSADYWRRITTDTSLVRWWAFRCGSFIAREAECGSMIKETTTYMRIKSYRYKIPNYREPSQLTRTLFLSYSTGVVCLGESGARNFKCTVRQELLGMNIGTIQLMVPH</sequence>
<name>A0ABR1E8I2_NECAM</name>
<proteinExistence type="predicted"/>
<organism evidence="1 2">
    <name type="scientific">Necator americanus</name>
    <name type="common">Human hookworm</name>
    <dbReference type="NCBI Taxonomy" id="51031"/>
    <lineage>
        <taxon>Eukaryota</taxon>
        <taxon>Metazoa</taxon>
        <taxon>Ecdysozoa</taxon>
        <taxon>Nematoda</taxon>
        <taxon>Chromadorea</taxon>
        <taxon>Rhabditida</taxon>
        <taxon>Rhabditina</taxon>
        <taxon>Rhabditomorpha</taxon>
        <taxon>Strongyloidea</taxon>
        <taxon>Ancylostomatidae</taxon>
        <taxon>Bunostominae</taxon>
        <taxon>Necator</taxon>
    </lineage>
</organism>
<reference evidence="1 2" key="1">
    <citation type="submission" date="2023-08" db="EMBL/GenBank/DDBJ databases">
        <title>A Necator americanus chromosomal reference genome.</title>
        <authorList>
            <person name="Ilik V."/>
            <person name="Petrzelkova K.J."/>
            <person name="Pardy F."/>
            <person name="Fuh T."/>
            <person name="Niatou-Singa F.S."/>
            <person name="Gouil Q."/>
            <person name="Baker L."/>
            <person name="Ritchie M.E."/>
            <person name="Jex A.R."/>
            <person name="Gazzola D."/>
            <person name="Li H."/>
            <person name="Toshio Fujiwara R."/>
            <person name="Zhan B."/>
            <person name="Aroian R.V."/>
            <person name="Pafco B."/>
            <person name="Schwarz E.M."/>
        </authorList>
    </citation>
    <scope>NUCLEOTIDE SEQUENCE [LARGE SCALE GENOMIC DNA]</scope>
    <source>
        <strain evidence="1 2">Aroian</strain>
        <tissue evidence="1">Whole animal</tissue>
    </source>
</reference>
<gene>
    <name evidence="1" type="primary">Necator_chrV.g21095</name>
    <name evidence="1" type="ORF">RB195_016302</name>
</gene>
<keyword evidence="2" id="KW-1185">Reference proteome</keyword>
<comment type="caution">
    <text evidence="1">The sequence shown here is derived from an EMBL/GenBank/DDBJ whole genome shotgun (WGS) entry which is preliminary data.</text>
</comment>
<evidence type="ECO:0000313" key="1">
    <source>
        <dbReference type="EMBL" id="KAK6758997.1"/>
    </source>
</evidence>
<dbReference type="Proteomes" id="UP001303046">
    <property type="component" value="Unassembled WGS sequence"/>
</dbReference>
<accession>A0ABR1E8I2</accession>
<dbReference type="EMBL" id="JAVFWL010000005">
    <property type="protein sequence ID" value="KAK6758997.1"/>
    <property type="molecule type" value="Genomic_DNA"/>
</dbReference>
<protein>
    <submittedName>
        <fullName evidence="1">Uncharacterized protein</fullName>
    </submittedName>
</protein>